<dbReference type="InterPro" id="IPR050188">
    <property type="entry name" value="RluA_PseudoU_synthase"/>
</dbReference>
<comment type="similarity">
    <text evidence="2 4">Belongs to the pseudouridine synthase RluA family.</text>
</comment>
<evidence type="ECO:0000313" key="6">
    <source>
        <dbReference type="Proteomes" id="UP000190951"/>
    </source>
</evidence>
<dbReference type="Pfam" id="PF00849">
    <property type="entry name" value="PseudoU_synth_2"/>
    <property type="match status" value="1"/>
</dbReference>
<dbReference type="EC" id="5.4.99.-" evidence="4"/>
<dbReference type="KEGG" id="crw:CROST_018280"/>
<dbReference type="InterPro" id="IPR006225">
    <property type="entry name" value="PsdUridine_synth_RluC/D"/>
</dbReference>
<dbReference type="EMBL" id="CP096983">
    <property type="protein sequence ID" value="URZ11111.1"/>
    <property type="molecule type" value="Genomic_DNA"/>
</dbReference>
<dbReference type="PANTHER" id="PTHR21600:SF44">
    <property type="entry name" value="RIBOSOMAL LARGE SUBUNIT PSEUDOURIDINE SYNTHASE D"/>
    <property type="match status" value="1"/>
</dbReference>
<evidence type="ECO:0000256" key="2">
    <source>
        <dbReference type="ARBA" id="ARBA00010876"/>
    </source>
</evidence>
<dbReference type="InterPro" id="IPR020103">
    <property type="entry name" value="PsdUridine_synth_cat_dom_sf"/>
</dbReference>
<dbReference type="AlphaFoldDB" id="A0A1S8MAY3"/>
<dbReference type="GO" id="GO:0003723">
    <property type="term" value="F:RNA binding"/>
    <property type="evidence" value="ECO:0007669"/>
    <property type="project" value="InterPro"/>
</dbReference>
<dbReference type="GO" id="GO:0009982">
    <property type="term" value="F:pseudouridine synthase activity"/>
    <property type="evidence" value="ECO:0007669"/>
    <property type="project" value="InterPro"/>
</dbReference>
<protein>
    <recommendedName>
        <fullName evidence="4">Pseudouridine synthase</fullName>
        <ecNumber evidence="4">5.4.99.-</ecNumber>
    </recommendedName>
</protein>
<dbReference type="RefSeq" id="WP_077833445.1">
    <property type="nucleotide sequence ID" value="NZ_CP096983.1"/>
</dbReference>
<keyword evidence="6" id="KW-1185">Reference proteome</keyword>
<dbReference type="NCBIfam" id="TIGR00005">
    <property type="entry name" value="rluA_subfam"/>
    <property type="match status" value="1"/>
</dbReference>
<dbReference type="PANTHER" id="PTHR21600">
    <property type="entry name" value="MITOCHONDRIAL RNA PSEUDOURIDINE SYNTHASE"/>
    <property type="match status" value="1"/>
</dbReference>
<dbReference type="STRING" id="84029.CROST_14780"/>
<evidence type="ECO:0000256" key="4">
    <source>
        <dbReference type="RuleBase" id="RU362028"/>
    </source>
</evidence>
<organism evidence="5 6">
    <name type="scientific">Clostridium felsineum</name>
    <dbReference type="NCBI Taxonomy" id="36839"/>
    <lineage>
        <taxon>Bacteria</taxon>
        <taxon>Bacillati</taxon>
        <taxon>Bacillota</taxon>
        <taxon>Clostridia</taxon>
        <taxon>Eubacteriales</taxon>
        <taxon>Clostridiaceae</taxon>
        <taxon>Clostridium</taxon>
    </lineage>
</organism>
<dbReference type="SUPFAM" id="SSF55120">
    <property type="entry name" value="Pseudouridine synthase"/>
    <property type="match status" value="1"/>
</dbReference>
<dbReference type="SUPFAM" id="SSF55174">
    <property type="entry name" value="Alpha-L RNA-binding motif"/>
    <property type="match status" value="1"/>
</dbReference>
<keyword evidence="3 4" id="KW-0413">Isomerase</keyword>
<dbReference type="InterPro" id="IPR006224">
    <property type="entry name" value="PsdUridine_synth_RluA-like_CS"/>
</dbReference>
<dbReference type="GO" id="GO:0000455">
    <property type="term" value="P:enzyme-directed rRNA pseudouridine synthesis"/>
    <property type="evidence" value="ECO:0007669"/>
    <property type="project" value="TreeGrafter"/>
</dbReference>
<name>A0A1S8MAY3_9CLOT</name>
<dbReference type="PROSITE" id="PS01129">
    <property type="entry name" value="PSI_RLU"/>
    <property type="match status" value="1"/>
</dbReference>
<evidence type="ECO:0000256" key="1">
    <source>
        <dbReference type="ARBA" id="ARBA00000073"/>
    </source>
</evidence>
<dbReference type="CDD" id="cd00165">
    <property type="entry name" value="S4"/>
    <property type="match status" value="1"/>
</dbReference>
<comment type="function">
    <text evidence="4">Responsible for synthesis of pseudouridine from uracil.</text>
</comment>
<evidence type="ECO:0000313" key="5">
    <source>
        <dbReference type="EMBL" id="URZ11111.1"/>
    </source>
</evidence>
<evidence type="ECO:0000256" key="3">
    <source>
        <dbReference type="ARBA" id="ARBA00023235"/>
    </source>
</evidence>
<dbReference type="InterPro" id="IPR006145">
    <property type="entry name" value="PsdUridine_synth_RsuA/RluA"/>
</dbReference>
<gene>
    <name evidence="5" type="primary">rluD_1</name>
    <name evidence="5" type="ORF">CROST_018280</name>
</gene>
<dbReference type="CDD" id="cd02869">
    <property type="entry name" value="PseudoU_synth_RluA_like"/>
    <property type="match status" value="1"/>
</dbReference>
<dbReference type="GO" id="GO:0140098">
    <property type="term" value="F:catalytic activity, acting on RNA"/>
    <property type="evidence" value="ECO:0007669"/>
    <property type="project" value="UniProtKB-ARBA"/>
</dbReference>
<dbReference type="Gene3D" id="3.30.2350.10">
    <property type="entry name" value="Pseudouridine synthase"/>
    <property type="match status" value="1"/>
</dbReference>
<dbReference type="Proteomes" id="UP000190951">
    <property type="component" value="Chromosome"/>
</dbReference>
<sequence>MKDNKLVYFVEKERENSKIKDYLKQVHGFSTRLIRGAAFSERLFVNGKVVRLSYRVAAGDKIEIDVNKAESQNVDPEKMDLNIVYEDSDVIVLNKPANMIVHPTKNYQHGTLSNGLLYYFREKGENCIVRLVNRLDMDTSGLVLVAKNQFSHMALARDMKLDSFKKEYIAIVSGNLSDTKGTINKPIYKEETEPIRRVIDERGLESITHFEVLERYKNADKVKLILETGRTHQIRVHLSSIGNSIIGDSLYGEESHLIKRQALHAFKLQFPHPRDGRIVNIEVELPEDIRELIDAVKGE</sequence>
<accession>A0A1S8MAY3</accession>
<reference evidence="5 6" key="1">
    <citation type="submission" date="2022-04" db="EMBL/GenBank/DDBJ databases">
        <title>Genome sequence of C. roseum typestrain.</title>
        <authorList>
            <person name="Poehlein A."/>
            <person name="Schoch T."/>
            <person name="Duerre P."/>
            <person name="Daniel R."/>
        </authorList>
    </citation>
    <scope>NUCLEOTIDE SEQUENCE [LARGE SCALE GENOMIC DNA]</scope>
    <source>
        <strain evidence="5 6">DSM 7320</strain>
    </source>
</reference>
<comment type="catalytic activity">
    <reaction evidence="1 4">
        <text>a uridine in RNA = a pseudouridine in RNA</text>
        <dbReference type="Rhea" id="RHEA:48348"/>
        <dbReference type="Rhea" id="RHEA-COMP:12068"/>
        <dbReference type="Rhea" id="RHEA-COMP:12069"/>
        <dbReference type="ChEBI" id="CHEBI:65314"/>
        <dbReference type="ChEBI" id="CHEBI:65315"/>
    </reaction>
</comment>
<dbReference type="PROSITE" id="PS50889">
    <property type="entry name" value="S4"/>
    <property type="match status" value="1"/>
</dbReference>
<proteinExistence type="inferred from homology"/>